<reference evidence="2" key="1">
    <citation type="journal article" date="2022" name="Environ. Microbiol.">
        <title>Functional analysis, diversity, and distribution of carbendazim hydrolases MheI and CbmA, responsible for the initial step in carbendazim degradation.</title>
        <authorList>
            <person name="Zhang M."/>
            <person name="Bai X."/>
            <person name="Li Q."/>
            <person name="Zhang L."/>
            <person name="Zhu Q."/>
            <person name="Gao S."/>
            <person name="Ke Z."/>
            <person name="Jiang M."/>
            <person name="Hu J."/>
            <person name="Qiu J."/>
            <person name="Hong Q."/>
        </authorList>
    </citation>
    <scope>NUCLEOTIDE SEQUENCE [LARGE SCALE GENOMIC DNA]</scope>
    <source>
        <strain evidence="2">djl-6</strain>
    </source>
</reference>
<evidence type="ECO:0000313" key="1">
    <source>
        <dbReference type="EMBL" id="UPU46920.1"/>
    </source>
</evidence>
<proteinExistence type="predicted"/>
<dbReference type="EMBL" id="CP096568">
    <property type="protein sequence ID" value="UPU46920.1"/>
    <property type="molecule type" value="Genomic_DNA"/>
</dbReference>
<dbReference type="RefSeq" id="WP_064233830.1">
    <property type="nucleotide sequence ID" value="NZ_CP096568.1"/>
</dbReference>
<evidence type="ECO:0000313" key="2">
    <source>
        <dbReference type="Proteomes" id="UP000831484"/>
    </source>
</evidence>
<keyword evidence="1" id="KW-0614">Plasmid</keyword>
<organism evidence="1 2">
    <name type="scientific">Rhodococcus qingshengii JCM 15477</name>
    <dbReference type="NCBI Taxonomy" id="1303681"/>
    <lineage>
        <taxon>Bacteria</taxon>
        <taxon>Bacillati</taxon>
        <taxon>Actinomycetota</taxon>
        <taxon>Actinomycetes</taxon>
        <taxon>Mycobacteriales</taxon>
        <taxon>Nocardiaceae</taxon>
        <taxon>Rhodococcus</taxon>
        <taxon>Rhodococcus erythropolis group</taxon>
    </lineage>
</organism>
<sequence>MTNVECTEVAIFDAATDNDIVSAFHNAGRLDIELVLIGPEPQATVLRDGKVVNTVTLPETSESSLVRLDRQI</sequence>
<dbReference type="AlphaFoldDB" id="A0AB38RNH2"/>
<accession>A0AB38RNH2</accession>
<dbReference type="Proteomes" id="UP000831484">
    <property type="component" value="Plasmid pdjl-6-5"/>
</dbReference>
<protein>
    <submittedName>
        <fullName evidence="1">Uncharacterized protein</fullName>
    </submittedName>
</protein>
<geneLocation type="plasmid" evidence="1 2">
    <name>pdjl-6-5</name>
</geneLocation>
<gene>
    <name evidence="1" type="ORF">M0639_34395</name>
</gene>
<keyword evidence="2" id="KW-1185">Reference proteome</keyword>
<name>A0AB38RNH2_RHOSG</name>